<gene>
    <name evidence="6" type="ORF">UO65_3378</name>
</gene>
<name>W7IWY7_9PSEU</name>
<feature type="domain" description="Plastocyanin-like" evidence="5">
    <location>
        <begin position="59"/>
        <end position="173"/>
    </location>
</feature>
<dbReference type="PANTHER" id="PTHR48267:SF1">
    <property type="entry name" value="BILIRUBIN OXIDASE"/>
    <property type="match status" value="1"/>
</dbReference>
<proteinExistence type="inferred from homology"/>
<dbReference type="InterPro" id="IPR011707">
    <property type="entry name" value="Cu-oxidase-like_N"/>
</dbReference>
<dbReference type="PROSITE" id="PS00080">
    <property type="entry name" value="MULTICOPPER_OXIDASE2"/>
    <property type="match status" value="1"/>
</dbReference>
<keyword evidence="2" id="KW-0479">Metal-binding</keyword>
<comment type="caution">
    <text evidence="6">The sequence shown here is derived from an EMBL/GenBank/DDBJ whole genome shotgun (WGS) entry which is preliminary data.</text>
</comment>
<evidence type="ECO:0000259" key="4">
    <source>
        <dbReference type="Pfam" id="PF07731"/>
    </source>
</evidence>
<evidence type="ECO:0000313" key="7">
    <source>
        <dbReference type="Proteomes" id="UP000019277"/>
    </source>
</evidence>
<evidence type="ECO:0000256" key="1">
    <source>
        <dbReference type="ARBA" id="ARBA00010609"/>
    </source>
</evidence>
<organism evidence="6 7">
    <name type="scientific">Actinokineospora spheciospongiae</name>
    <dbReference type="NCBI Taxonomy" id="909613"/>
    <lineage>
        <taxon>Bacteria</taxon>
        <taxon>Bacillati</taxon>
        <taxon>Actinomycetota</taxon>
        <taxon>Actinomycetes</taxon>
        <taxon>Pseudonocardiales</taxon>
        <taxon>Pseudonocardiaceae</taxon>
        <taxon>Actinokineospora</taxon>
    </lineage>
</organism>
<reference evidence="6 7" key="1">
    <citation type="journal article" date="2014" name="Genome Announc.">
        <title>Draft Genome Sequence of the Antitrypanosomally Active Sponge-Associated Bacterium Actinokineospora sp. Strain EG49.</title>
        <authorList>
            <person name="Harjes J."/>
            <person name="Ryu T."/>
            <person name="Abdelmohsen U.R."/>
            <person name="Moitinho-Silva L."/>
            <person name="Horn H."/>
            <person name="Ravasi T."/>
            <person name="Hentschel U."/>
        </authorList>
    </citation>
    <scope>NUCLEOTIDE SEQUENCE [LARGE SCALE GENOMIC DNA]</scope>
    <source>
        <strain evidence="6 7">EG49</strain>
    </source>
</reference>
<keyword evidence="3" id="KW-0560">Oxidoreductase</keyword>
<protein>
    <submittedName>
        <fullName evidence="6">Multicopper oxidase</fullName>
    </submittedName>
</protein>
<evidence type="ECO:0000256" key="2">
    <source>
        <dbReference type="ARBA" id="ARBA00022723"/>
    </source>
</evidence>
<feature type="domain" description="Plastocyanin-like" evidence="4">
    <location>
        <begin position="356"/>
        <end position="469"/>
    </location>
</feature>
<evidence type="ECO:0000256" key="3">
    <source>
        <dbReference type="ARBA" id="ARBA00023002"/>
    </source>
</evidence>
<dbReference type="InterPro" id="IPR011706">
    <property type="entry name" value="Cu-oxidase_C"/>
</dbReference>
<dbReference type="Proteomes" id="UP000019277">
    <property type="component" value="Unassembled WGS sequence"/>
</dbReference>
<evidence type="ECO:0000313" key="6">
    <source>
        <dbReference type="EMBL" id="EWC61322.1"/>
    </source>
</evidence>
<comment type="similarity">
    <text evidence="1">Belongs to the multicopper oxidase family.</text>
</comment>
<dbReference type="Gene3D" id="2.60.40.420">
    <property type="entry name" value="Cupredoxins - blue copper proteins"/>
    <property type="match status" value="3"/>
</dbReference>
<accession>W7IWY7</accession>
<dbReference type="eggNOG" id="COG2132">
    <property type="taxonomic scope" value="Bacteria"/>
</dbReference>
<dbReference type="CDD" id="cd13890">
    <property type="entry name" value="CuRO_3_CueO_FtsP"/>
    <property type="match status" value="1"/>
</dbReference>
<dbReference type="InterPro" id="IPR008972">
    <property type="entry name" value="Cupredoxin"/>
</dbReference>
<dbReference type="GO" id="GO:0005507">
    <property type="term" value="F:copper ion binding"/>
    <property type="evidence" value="ECO:0007669"/>
    <property type="project" value="InterPro"/>
</dbReference>
<dbReference type="EMBL" id="AYXG01000118">
    <property type="protein sequence ID" value="EWC61322.1"/>
    <property type="molecule type" value="Genomic_DNA"/>
</dbReference>
<sequence length="471" mass="52273">MIKLGAVTGAVVALPLEKVAATVFGPSWSAAAFSRPLPVPTPMRPSRLRLDRDVYDLTVDKSTAEIVPGVRTPILSYNGTFPGPMIVARRNRTVQVNVHNRLAADTAVHLHGGNTPQASDGHPLDVIKPGASRTYLYPNRQPAATLWYHDHAHHMEAEQVYRGLSGLYIVEDAVSRFRLPSGKHDIPLMFRDVNLGVDGTMTWELFGQPNRSTVLVNGVAQPHLTVQRRRYRLRLLNCSNERSMRFTLGNGASFLQVASDGGFLPRPVSRTEVVLWPAERAEVVVDFAPFKAGTQIMLENADGEVDTAKQLLRFDVAEGPGLFNADTSYVPATLVPAPADRKPTVTRKVVLSFDAANGVFLINGKQFDPERVDFTVKRGSTELWEITNTDTQFQIPHSLHLHLIQFKVLDRDGVKVPEWETYPKDTVRVLPGSTVRILATFDSEYTGVYPFHCHFVDHSSVAMMAQMRIVP</sequence>
<dbReference type="AlphaFoldDB" id="W7IWY7"/>
<dbReference type="Pfam" id="PF07732">
    <property type="entry name" value="Cu-oxidase_3"/>
    <property type="match status" value="1"/>
</dbReference>
<keyword evidence="7" id="KW-1185">Reference proteome</keyword>
<dbReference type="PANTHER" id="PTHR48267">
    <property type="entry name" value="CUPREDOXIN SUPERFAMILY PROTEIN"/>
    <property type="match status" value="1"/>
</dbReference>
<dbReference type="InterPro" id="IPR045087">
    <property type="entry name" value="Cu-oxidase_fam"/>
</dbReference>
<dbReference type="GO" id="GO:0016491">
    <property type="term" value="F:oxidoreductase activity"/>
    <property type="evidence" value="ECO:0007669"/>
    <property type="project" value="UniProtKB-KW"/>
</dbReference>
<dbReference type="InterPro" id="IPR002355">
    <property type="entry name" value="Cu_oxidase_Cu_BS"/>
</dbReference>
<evidence type="ECO:0000259" key="5">
    <source>
        <dbReference type="Pfam" id="PF07732"/>
    </source>
</evidence>
<dbReference type="Pfam" id="PF07731">
    <property type="entry name" value="Cu-oxidase_2"/>
    <property type="match status" value="1"/>
</dbReference>
<dbReference type="STRING" id="909613.UO65_3378"/>
<dbReference type="SUPFAM" id="SSF49503">
    <property type="entry name" value="Cupredoxins"/>
    <property type="match status" value="3"/>
</dbReference>